<keyword evidence="3" id="KW-1185">Reference proteome</keyword>
<organism evidence="2 3">
    <name type="scientific">Polypedilum vanderplanki</name>
    <name type="common">Sleeping chironomid midge</name>
    <dbReference type="NCBI Taxonomy" id="319348"/>
    <lineage>
        <taxon>Eukaryota</taxon>
        <taxon>Metazoa</taxon>
        <taxon>Ecdysozoa</taxon>
        <taxon>Arthropoda</taxon>
        <taxon>Hexapoda</taxon>
        <taxon>Insecta</taxon>
        <taxon>Pterygota</taxon>
        <taxon>Neoptera</taxon>
        <taxon>Endopterygota</taxon>
        <taxon>Diptera</taxon>
        <taxon>Nematocera</taxon>
        <taxon>Chironomoidea</taxon>
        <taxon>Chironomidae</taxon>
        <taxon>Chironominae</taxon>
        <taxon>Polypedilum</taxon>
        <taxon>Polypedilum</taxon>
    </lineage>
</organism>
<keyword evidence="1" id="KW-0732">Signal</keyword>
<comment type="caution">
    <text evidence="2">The sequence shown here is derived from an EMBL/GenBank/DDBJ whole genome shotgun (WGS) entry which is preliminary data.</text>
</comment>
<accession>A0A9J6BBK9</accession>
<reference evidence="2" key="1">
    <citation type="submission" date="2021-03" db="EMBL/GenBank/DDBJ databases">
        <title>Chromosome level genome of the anhydrobiotic midge Polypedilum vanderplanki.</title>
        <authorList>
            <person name="Yoshida Y."/>
            <person name="Kikawada T."/>
            <person name="Gusev O."/>
        </authorList>
    </citation>
    <scope>NUCLEOTIDE SEQUENCE</scope>
    <source>
        <strain evidence="2">NIAS01</strain>
        <tissue evidence="2">Whole body or cell culture</tissue>
    </source>
</reference>
<sequence length="80" mass="9525">MCLFFHKQVFIFTAFKITTASKKECNQICPDDCSFICKYKQCGHCYQFCNECLAELYECEHEIKFVRTVEEECPEKCKQN</sequence>
<feature type="signal peptide" evidence="1">
    <location>
        <begin position="1"/>
        <end position="20"/>
    </location>
</feature>
<proteinExistence type="predicted"/>
<evidence type="ECO:0000313" key="2">
    <source>
        <dbReference type="EMBL" id="KAG5667212.1"/>
    </source>
</evidence>
<protein>
    <submittedName>
        <fullName evidence="2">Uncharacterized protein</fullName>
    </submittedName>
</protein>
<dbReference type="AlphaFoldDB" id="A0A9J6BBK9"/>
<gene>
    <name evidence="2" type="ORF">PVAND_015203</name>
</gene>
<dbReference type="EMBL" id="JADBJN010000004">
    <property type="protein sequence ID" value="KAG5667212.1"/>
    <property type="molecule type" value="Genomic_DNA"/>
</dbReference>
<dbReference type="Proteomes" id="UP001107558">
    <property type="component" value="Chromosome 4"/>
</dbReference>
<evidence type="ECO:0000313" key="3">
    <source>
        <dbReference type="Proteomes" id="UP001107558"/>
    </source>
</evidence>
<evidence type="ECO:0000256" key="1">
    <source>
        <dbReference type="SAM" id="SignalP"/>
    </source>
</evidence>
<feature type="chain" id="PRO_5039919147" evidence="1">
    <location>
        <begin position="21"/>
        <end position="80"/>
    </location>
</feature>
<name>A0A9J6BBK9_POLVA</name>